<evidence type="ECO:0000313" key="3">
    <source>
        <dbReference type="Proteomes" id="UP000319804"/>
    </source>
</evidence>
<dbReference type="AlphaFoldDB" id="A0A4Y3UJD2"/>
<protein>
    <submittedName>
        <fullName evidence="2">Uncharacterized protein DUF4314</fullName>
    </submittedName>
</protein>
<comment type="caution">
    <text evidence="2">The sequence shown here is derived from an EMBL/GenBank/DDBJ whole genome shotgun (WGS) entry which is preliminary data.</text>
</comment>
<evidence type="ECO:0000259" key="1">
    <source>
        <dbReference type="Pfam" id="PF14192"/>
    </source>
</evidence>
<evidence type="ECO:0000313" key="2">
    <source>
        <dbReference type="EMBL" id="TQN00742.1"/>
    </source>
</evidence>
<dbReference type="InterPro" id="IPR025463">
    <property type="entry name" value="DUF4314"/>
</dbReference>
<sequence length="83" mass="8657">MTGDIGCVPGHPHPGESCVAIGPVARVGERVRLAETTDPHTDLRPGATGTVVAVDDADTVHVLWDSGQTLGLIAGEDRWEVFA</sequence>
<keyword evidence="3" id="KW-1185">Reference proteome</keyword>
<reference evidence="2 3" key="1">
    <citation type="submission" date="2019-06" db="EMBL/GenBank/DDBJ databases">
        <title>Sequencing the genomes of 1000 actinobacteria strains.</title>
        <authorList>
            <person name="Klenk H.-P."/>
        </authorList>
    </citation>
    <scope>NUCLEOTIDE SEQUENCE [LARGE SCALE GENOMIC DNA]</scope>
    <source>
        <strain evidence="2 3">DSM 20427</strain>
    </source>
</reference>
<accession>A0A4Y3UJD2</accession>
<feature type="domain" description="DUF4314" evidence="1">
    <location>
        <begin position="28"/>
        <end position="80"/>
    </location>
</feature>
<dbReference type="Proteomes" id="UP000319804">
    <property type="component" value="Unassembled WGS sequence"/>
</dbReference>
<organism evidence="2 3">
    <name type="scientific">Microbacterium lacticum</name>
    <dbReference type="NCBI Taxonomy" id="33885"/>
    <lineage>
        <taxon>Bacteria</taxon>
        <taxon>Bacillati</taxon>
        <taxon>Actinomycetota</taxon>
        <taxon>Actinomycetes</taxon>
        <taxon>Micrococcales</taxon>
        <taxon>Microbacteriaceae</taxon>
        <taxon>Microbacterium</taxon>
    </lineage>
</organism>
<gene>
    <name evidence="2" type="ORF">FHX68_0860</name>
</gene>
<dbReference type="Pfam" id="PF14192">
    <property type="entry name" value="DUF4314"/>
    <property type="match status" value="1"/>
</dbReference>
<dbReference type="OrthoDB" id="7069211at2"/>
<dbReference type="RefSeq" id="WP_141379298.1">
    <property type="nucleotide sequence ID" value="NZ_BJNA01000004.1"/>
</dbReference>
<dbReference type="EMBL" id="VFPS01000001">
    <property type="protein sequence ID" value="TQN00742.1"/>
    <property type="molecule type" value="Genomic_DNA"/>
</dbReference>
<name>A0A4Y3UJD2_9MICO</name>
<proteinExistence type="predicted"/>